<dbReference type="Pfam" id="PF16132">
    <property type="entry name" value="DUF4843"/>
    <property type="match status" value="1"/>
</dbReference>
<keyword evidence="3" id="KW-1185">Reference proteome</keyword>
<dbReference type="PROSITE" id="PS51257">
    <property type="entry name" value="PROKAR_LIPOPROTEIN"/>
    <property type="match status" value="1"/>
</dbReference>
<comment type="caution">
    <text evidence="2">The sequence shown here is derived from an EMBL/GenBank/DDBJ whole genome shotgun (WGS) entry which is preliminary data.</text>
</comment>
<evidence type="ECO:0000256" key="1">
    <source>
        <dbReference type="SAM" id="SignalP"/>
    </source>
</evidence>
<dbReference type="AlphaFoldDB" id="A0A4R0NQZ9"/>
<evidence type="ECO:0000313" key="3">
    <source>
        <dbReference type="Proteomes" id="UP000293347"/>
    </source>
</evidence>
<dbReference type="OrthoDB" id="1096291at2"/>
<name>A0A4R0NQZ9_9SPHI</name>
<accession>A0A4R0NQZ9</accession>
<reference evidence="2 3" key="1">
    <citation type="submission" date="2019-02" db="EMBL/GenBank/DDBJ databases">
        <title>Pedobacter sp. RP-1-14 sp. nov., isolated from Arctic soil.</title>
        <authorList>
            <person name="Dahal R.H."/>
        </authorList>
    </citation>
    <scope>NUCLEOTIDE SEQUENCE [LARGE SCALE GENOMIC DNA]</scope>
    <source>
        <strain evidence="2 3">RP-1-14</strain>
    </source>
</reference>
<dbReference type="RefSeq" id="WP_131594205.1">
    <property type="nucleotide sequence ID" value="NZ_SJSL01000001.1"/>
</dbReference>
<feature type="chain" id="PRO_5020189286" evidence="1">
    <location>
        <begin position="23"/>
        <end position="257"/>
    </location>
</feature>
<organism evidence="2 3">
    <name type="scientific">Pedobacter psychroterrae</name>
    <dbReference type="NCBI Taxonomy" id="2530453"/>
    <lineage>
        <taxon>Bacteria</taxon>
        <taxon>Pseudomonadati</taxon>
        <taxon>Bacteroidota</taxon>
        <taxon>Sphingobacteriia</taxon>
        <taxon>Sphingobacteriales</taxon>
        <taxon>Sphingobacteriaceae</taxon>
        <taxon>Pedobacter</taxon>
    </lineage>
</organism>
<proteinExistence type="predicted"/>
<protein>
    <submittedName>
        <fullName evidence="2">DUF4843 domain-containing protein</fullName>
    </submittedName>
</protein>
<sequence>MKKYIYIIVALLAFCAAFVSCKKNLNTYDGVDGIYFLPAMVSINQLPVNDSSIVSFGYAKPELKDSVFYLQVRAAGLPSKTDRDFKLTIDPSSTAIEGTHYEFVSKNFVIPANETVGRIFLKLNRIAELTSKPVILRLNLEENANFKTPMEDRIVNVTTGKKLSYIQHSVWFDDILKKPKSWLDFYMGTFSRKKLFLLAEVAEIEKISDLDNTALTPIPKSLYYATFMQRYLNEMKAAGKTIYEEDSSEMIMGPGVQ</sequence>
<dbReference type="EMBL" id="SJSL01000001">
    <property type="protein sequence ID" value="TCD03511.1"/>
    <property type="molecule type" value="Genomic_DNA"/>
</dbReference>
<feature type="signal peptide" evidence="1">
    <location>
        <begin position="1"/>
        <end position="22"/>
    </location>
</feature>
<dbReference type="Proteomes" id="UP000293347">
    <property type="component" value="Unassembled WGS sequence"/>
</dbReference>
<dbReference type="InterPro" id="IPR032299">
    <property type="entry name" value="DUF4843"/>
</dbReference>
<keyword evidence="1" id="KW-0732">Signal</keyword>
<evidence type="ECO:0000313" key="2">
    <source>
        <dbReference type="EMBL" id="TCD03511.1"/>
    </source>
</evidence>
<gene>
    <name evidence="2" type="ORF">EZ437_05975</name>
</gene>